<dbReference type="Proteomes" id="UP000256913">
    <property type="component" value="Unassembled WGS sequence"/>
</dbReference>
<evidence type="ECO:0000259" key="11">
    <source>
        <dbReference type="Pfam" id="PF01447"/>
    </source>
</evidence>
<organism evidence="14 15">
    <name type="scientific">Asanoa ferruginea</name>
    <dbReference type="NCBI Taxonomy" id="53367"/>
    <lineage>
        <taxon>Bacteria</taxon>
        <taxon>Bacillati</taxon>
        <taxon>Actinomycetota</taxon>
        <taxon>Actinomycetes</taxon>
        <taxon>Micromonosporales</taxon>
        <taxon>Micromonosporaceae</taxon>
        <taxon>Asanoa</taxon>
    </lineage>
</organism>
<evidence type="ECO:0000256" key="4">
    <source>
        <dbReference type="ARBA" id="ARBA00022729"/>
    </source>
</evidence>
<evidence type="ECO:0000259" key="13">
    <source>
        <dbReference type="Pfam" id="PF07504"/>
    </source>
</evidence>
<feature type="domain" description="FTP" evidence="13">
    <location>
        <begin position="253"/>
        <end position="297"/>
    </location>
</feature>
<keyword evidence="4" id="KW-0732">Signal</keyword>
<dbReference type="Pfam" id="PF07504">
    <property type="entry name" value="FTP"/>
    <property type="match status" value="1"/>
</dbReference>
<gene>
    <name evidence="14" type="ORF">DFJ67_5256</name>
</gene>
<dbReference type="GO" id="GO:0046872">
    <property type="term" value="F:metal ion binding"/>
    <property type="evidence" value="ECO:0007669"/>
    <property type="project" value="UniProtKB-KW"/>
</dbReference>
<dbReference type="PANTHER" id="PTHR33794">
    <property type="entry name" value="BACILLOLYSIN"/>
    <property type="match status" value="1"/>
</dbReference>
<dbReference type="PRINTS" id="PR00730">
    <property type="entry name" value="THERMOLYSIN"/>
</dbReference>
<accession>A0A3D9ZPD0</accession>
<comment type="similarity">
    <text evidence="1">Belongs to the peptidase M4 family.</text>
</comment>
<feature type="transmembrane region" description="Helical" evidence="10">
    <location>
        <begin position="137"/>
        <end position="160"/>
    </location>
</feature>
<feature type="transmembrane region" description="Helical" evidence="10">
    <location>
        <begin position="112"/>
        <end position="131"/>
    </location>
</feature>
<name>A0A3D9ZPD0_9ACTN</name>
<dbReference type="SUPFAM" id="SSF55486">
    <property type="entry name" value="Metalloproteases ('zincins'), catalytic domain"/>
    <property type="match status" value="1"/>
</dbReference>
<feature type="domain" description="Peptidase M4 C-terminal" evidence="12">
    <location>
        <begin position="505"/>
        <end position="651"/>
    </location>
</feature>
<feature type="compositionally biased region" description="Acidic residues" evidence="9">
    <location>
        <begin position="654"/>
        <end position="670"/>
    </location>
</feature>
<sequence length="823" mass="86312">MRIVWRSVAAGLAAWLTGLLVVWPLLKLVAALGGPDAPLARTLGGTPGGVLAAAAGGTGVPVSWSVPMLGLAGRVTPGTMLAQGSSLVMLIAAPIAAGLMLRLLARRDLVPAAAVVHALAATGGTLLLGVLQRHEVAQLAVAPVAVGLATLIWSAGIGLVRLPRRAAVLPIVLVVAGVPLVATPAQAAAYRPPGVDGALATARKESGVGFAAVRDRRRGVPSTLTLHSAIGGGVDSWLRGHAGLFGVTDPASQLSLIRRTTDSLGVQHVRYQQVINGVPVFGAQVTVHLSAGGRYVQTVGNGLRADLRTPYTTPLVSAARAVQIARLALPGASPAQPPKLYLYPMSAGTAGARTDAPLVWEVALGDDNSGVANFYYVDARAGHVIAVRDGTEHVLHRIIYDLKNLAYGKVPFPAVARVEGGPPSGQQDVDEAYDGTGATYRYYQGFGRDSYDDHGSILASYVRASDFHNNAGWSQVREVMIYGPNMTAIDVTGHELTHAVTQYTANLMYHYQSGALNESFSDVFGVSVRRFETGASRWDIGTETAAGTLRDMAHPERYEQPGHMRDYVTTCSDNGGVHTNSGIPNKMYYLLATSIDPDKAEDIMYRALTEYLSPESRFLDARIGEIQAAWDLYGKGSDEAEAVSDAWDAVGLPDPEDATPPEDTPPDPDDPTCLCVLATAVSGNGGLDPSGASVDAVLASLLHMRDLISAGQTPALVRYGDLFYRYNDRLTALTDANPALKQQLARTIQIVQPAFAAVGTGAGNTTIVTAAMIAAVQSLLDAIAAADGGLLAVEINAVRAKADLNQMVGHPANQDLSYLDGHL</sequence>
<evidence type="ECO:0000256" key="2">
    <source>
        <dbReference type="ARBA" id="ARBA00022670"/>
    </source>
</evidence>
<keyword evidence="2 14" id="KW-0645">Protease</keyword>
<dbReference type="InterPro" id="IPR050728">
    <property type="entry name" value="Zinc_Metalloprotease_M4"/>
</dbReference>
<evidence type="ECO:0000256" key="6">
    <source>
        <dbReference type="ARBA" id="ARBA00022833"/>
    </source>
</evidence>
<keyword evidence="6" id="KW-0862">Zinc</keyword>
<dbReference type="PANTHER" id="PTHR33794:SF1">
    <property type="entry name" value="BACILLOLYSIN"/>
    <property type="match status" value="1"/>
</dbReference>
<dbReference type="Gene3D" id="3.10.450.490">
    <property type="match status" value="1"/>
</dbReference>
<evidence type="ECO:0000313" key="14">
    <source>
        <dbReference type="EMBL" id="REF99228.1"/>
    </source>
</evidence>
<protein>
    <submittedName>
        <fullName evidence="14">Zn-dependent metalloprotease</fullName>
    </submittedName>
</protein>
<feature type="active site" evidence="8">
    <location>
        <position position="495"/>
    </location>
</feature>
<keyword evidence="10" id="KW-0472">Membrane</keyword>
<keyword evidence="10" id="KW-1133">Transmembrane helix</keyword>
<evidence type="ECO:0000256" key="9">
    <source>
        <dbReference type="SAM" id="MobiDB-lite"/>
    </source>
</evidence>
<dbReference type="Gene3D" id="1.10.390.10">
    <property type="entry name" value="Neutral Protease Domain 2"/>
    <property type="match status" value="1"/>
</dbReference>
<evidence type="ECO:0000256" key="7">
    <source>
        <dbReference type="ARBA" id="ARBA00023049"/>
    </source>
</evidence>
<evidence type="ECO:0000256" key="1">
    <source>
        <dbReference type="ARBA" id="ARBA00009388"/>
    </source>
</evidence>
<keyword evidence="3" id="KW-0479">Metal-binding</keyword>
<dbReference type="RefSeq" id="WP_116070422.1">
    <property type="nucleotide sequence ID" value="NZ_BONB01000002.1"/>
</dbReference>
<reference evidence="14 15" key="1">
    <citation type="submission" date="2018-08" db="EMBL/GenBank/DDBJ databases">
        <title>Sequencing the genomes of 1000 actinobacteria strains.</title>
        <authorList>
            <person name="Klenk H.-P."/>
        </authorList>
    </citation>
    <scope>NUCLEOTIDE SEQUENCE [LARGE SCALE GENOMIC DNA]</scope>
    <source>
        <strain evidence="14 15">DSM 44099</strain>
    </source>
</reference>
<dbReference type="EMBL" id="QUMQ01000001">
    <property type="protein sequence ID" value="REF99228.1"/>
    <property type="molecule type" value="Genomic_DNA"/>
</dbReference>
<evidence type="ECO:0000259" key="12">
    <source>
        <dbReference type="Pfam" id="PF02868"/>
    </source>
</evidence>
<dbReference type="InterPro" id="IPR023612">
    <property type="entry name" value="Peptidase_M4"/>
</dbReference>
<dbReference type="CDD" id="cd09597">
    <property type="entry name" value="M4_TLP"/>
    <property type="match status" value="1"/>
</dbReference>
<dbReference type="GO" id="GO:0004222">
    <property type="term" value="F:metalloendopeptidase activity"/>
    <property type="evidence" value="ECO:0007669"/>
    <property type="project" value="InterPro"/>
</dbReference>
<keyword evidence="15" id="KW-1185">Reference proteome</keyword>
<proteinExistence type="inferred from homology"/>
<feature type="domain" description="Peptidase M4" evidence="11">
    <location>
        <begin position="427"/>
        <end position="502"/>
    </location>
</feature>
<dbReference type="GO" id="GO:0006508">
    <property type="term" value="P:proteolysis"/>
    <property type="evidence" value="ECO:0007669"/>
    <property type="project" value="UniProtKB-KW"/>
</dbReference>
<feature type="region of interest" description="Disordered" evidence="9">
    <location>
        <begin position="651"/>
        <end position="670"/>
    </location>
</feature>
<feature type="transmembrane region" description="Helical" evidence="10">
    <location>
        <begin position="87"/>
        <end position="105"/>
    </location>
</feature>
<dbReference type="OrthoDB" id="291295at2"/>
<evidence type="ECO:0000256" key="3">
    <source>
        <dbReference type="ARBA" id="ARBA00022723"/>
    </source>
</evidence>
<dbReference type="InterPro" id="IPR013856">
    <property type="entry name" value="Peptidase_M4_domain"/>
</dbReference>
<evidence type="ECO:0000256" key="8">
    <source>
        <dbReference type="PIRSR" id="PIRSR623612-1"/>
    </source>
</evidence>
<dbReference type="InterPro" id="IPR001570">
    <property type="entry name" value="Peptidase_M4_C_domain"/>
</dbReference>
<feature type="active site" description="Proton donor" evidence="8">
    <location>
        <position position="578"/>
    </location>
</feature>
<dbReference type="Pfam" id="PF02868">
    <property type="entry name" value="Peptidase_M4_C"/>
    <property type="match status" value="1"/>
</dbReference>
<feature type="transmembrane region" description="Helical" evidence="10">
    <location>
        <begin position="167"/>
        <end position="185"/>
    </location>
</feature>
<dbReference type="InterPro" id="IPR011096">
    <property type="entry name" value="FTP_domain"/>
</dbReference>
<keyword evidence="7 14" id="KW-0482">Metalloprotease</keyword>
<dbReference type="AlphaFoldDB" id="A0A3D9ZPD0"/>
<dbReference type="Gene3D" id="3.10.170.10">
    <property type="match status" value="1"/>
</dbReference>
<keyword evidence="5" id="KW-0378">Hydrolase</keyword>
<comment type="caution">
    <text evidence="14">The sequence shown here is derived from an EMBL/GenBank/DDBJ whole genome shotgun (WGS) entry which is preliminary data.</text>
</comment>
<dbReference type="InterPro" id="IPR027268">
    <property type="entry name" value="Peptidase_M4/M1_CTD_sf"/>
</dbReference>
<evidence type="ECO:0000256" key="5">
    <source>
        <dbReference type="ARBA" id="ARBA00022801"/>
    </source>
</evidence>
<keyword evidence="10" id="KW-0812">Transmembrane</keyword>
<dbReference type="Pfam" id="PF01447">
    <property type="entry name" value="Peptidase_M4"/>
    <property type="match status" value="1"/>
</dbReference>
<evidence type="ECO:0000256" key="10">
    <source>
        <dbReference type="SAM" id="Phobius"/>
    </source>
</evidence>
<evidence type="ECO:0000313" key="15">
    <source>
        <dbReference type="Proteomes" id="UP000256913"/>
    </source>
</evidence>